<evidence type="ECO:0000313" key="3">
    <source>
        <dbReference type="RefSeq" id="XP_071913983.1"/>
    </source>
</evidence>
<sequence>MIINGTPKGFFTSSRGLRQGALFIFGAEVLSRSLNALLGDREFVPFKVPRGCPNISHLAYADDVMTFSSGLKSSLKMVMRSMEAYCNVSGQQVNLQKNCILVHRRFHVARKHIISQVTGFQEKFFPIKYLGCPLYVRKGKMTYFSGIADSMTKRVFA</sequence>
<proteinExistence type="predicted"/>
<keyword evidence="2" id="KW-1185">Reference proteome</keyword>
<gene>
    <name evidence="3" type="primary">LOC140010585</name>
    <name evidence="4" type="synonym">LOC140011299</name>
</gene>
<dbReference type="RefSeq" id="XP_071913983.1">
    <property type="nucleotide sequence ID" value="XM_072057882.1"/>
</dbReference>
<protein>
    <recommendedName>
        <fullName evidence="1">Reverse transcriptase domain-containing protein</fullName>
    </recommendedName>
</protein>
<reference evidence="3 4" key="1">
    <citation type="submission" date="2025-05" db="UniProtKB">
        <authorList>
            <consortium name="RefSeq"/>
        </authorList>
    </citation>
    <scope>IDENTIFICATION</scope>
    <source>
        <tissue evidence="3 4">Leaves</tissue>
    </source>
</reference>
<evidence type="ECO:0000259" key="1">
    <source>
        <dbReference type="Pfam" id="PF00078"/>
    </source>
</evidence>
<dbReference type="Proteomes" id="UP001652660">
    <property type="component" value="Chromosome 7c"/>
</dbReference>
<dbReference type="RefSeq" id="XP_071916185.1">
    <property type="nucleotide sequence ID" value="XM_072060084.1"/>
</dbReference>
<dbReference type="InterPro" id="IPR000477">
    <property type="entry name" value="RT_dom"/>
</dbReference>
<dbReference type="GeneID" id="140010585"/>
<dbReference type="Pfam" id="PF00078">
    <property type="entry name" value="RVT_1"/>
    <property type="match status" value="1"/>
</dbReference>
<dbReference type="Proteomes" id="UP001652660">
    <property type="component" value="Chromosome 7e"/>
</dbReference>
<dbReference type="PANTHER" id="PTHR33116">
    <property type="entry name" value="REVERSE TRANSCRIPTASE ZINC-BINDING DOMAIN-CONTAINING PROTEIN-RELATED-RELATED"/>
    <property type="match status" value="1"/>
</dbReference>
<organism evidence="2 3">
    <name type="scientific">Coffea arabica</name>
    <name type="common">Arabian coffee</name>
    <dbReference type="NCBI Taxonomy" id="13443"/>
    <lineage>
        <taxon>Eukaryota</taxon>
        <taxon>Viridiplantae</taxon>
        <taxon>Streptophyta</taxon>
        <taxon>Embryophyta</taxon>
        <taxon>Tracheophyta</taxon>
        <taxon>Spermatophyta</taxon>
        <taxon>Magnoliopsida</taxon>
        <taxon>eudicotyledons</taxon>
        <taxon>Gunneridae</taxon>
        <taxon>Pentapetalae</taxon>
        <taxon>asterids</taxon>
        <taxon>lamiids</taxon>
        <taxon>Gentianales</taxon>
        <taxon>Rubiaceae</taxon>
        <taxon>Ixoroideae</taxon>
        <taxon>Gardenieae complex</taxon>
        <taxon>Bertiereae - Coffeeae clade</taxon>
        <taxon>Coffeeae</taxon>
        <taxon>Coffea</taxon>
    </lineage>
</organism>
<dbReference type="PANTHER" id="PTHR33116:SF84">
    <property type="entry name" value="RNA-DIRECTED DNA POLYMERASE"/>
    <property type="match status" value="1"/>
</dbReference>
<feature type="domain" description="Reverse transcriptase" evidence="1">
    <location>
        <begin position="4"/>
        <end position="133"/>
    </location>
</feature>
<evidence type="ECO:0000313" key="2">
    <source>
        <dbReference type="Proteomes" id="UP001652660"/>
    </source>
</evidence>
<accession>A0ABM4V374</accession>
<evidence type="ECO:0000313" key="4">
    <source>
        <dbReference type="RefSeq" id="XP_071916185.1"/>
    </source>
</evidence>
<name>A0ABM4V374_COFAR</name>